<evidence type="ECO:0000313" key="2">
    <source>
        <dbReference type="EMBL" id="KAG5458111.1"/>
    </source>
</evidence>
<sequence length="103" mass="11553">RVRQQNGGVSPRATHSRRDLQSRHDRGQSYSWSQNRRLSRQTRKWTQKGEVRVACKGNAPSRNNCKAGPLGCFPLPRGRSNSERMGGTGTHHATQRARSAGCR</sequence>
<evidence type="ECO:0000256" key="1">
    <source>
        <dbReference type="SAM" id="MobiDB-lite"/>
    </source>
</evidence>
<reference evidence="2 3" key="1">
    <citation type="journal article" name="Sci. Rep.">
        <title>Genome-scale phylogenetic analyses confirm Olpidium as the closest living zoosporic fungus to the non-flagellated, terrestrial fungi.</title>
        <authorList>
            <person name="Chang Y."/>
            <person name="Rochon D."/>
            <person name="Sekimoto S."/>
            <person name="Wang Y."/>
            <person name="Chovatia M."/>
            <person name="Sandor L."/>
            <person name="Salamov A."/>
            <person name="Grigoriev I.V."/>
            <person name="Stajich J.E."/>
            <person name="Spatafora J.W."/>
        </authorList>
    </citation>
    <scope>NUCLEOTIDE SEQUENCE [LARGE SCALE GENOMIC DNA]</scope>
    <source>
        <strain evidence="2">S191</strain>
    </source>
</reference>
<comment type="caution">
    <text evidence="2">The sequence shown here is derived from an EMBL/GenBank/DDBJ whole genome shotgun (WGS) entry which is preliminary data.</text>
</comment>
<keyword evidence="3" id="KW-1185">Reference proteome</keyword>
<proteinExistence type="predicted"/>
<gene>
    <name evidence="2" type="ORF">BJ554DRAFT_1732</name>
</gene>
<accession>A0A8H7ZRB2</accession>
<dbReference type="Proteomes" id="UP000673691">
    <property type="component" value="Unassembled WGS sequence"/>
</dbReference>
<feature type="region of interest" description="Disordered" evidence="1">
    <location>
        <begin position="76"/>
        <end position="103"/>
    </location>
</feature>
<feature type="region of interest" description="Disordered" evidence="1">
    <location>
        <begin position="1"/>
        <end position="50"/>
    </location>
</feature>
<feature type="compositionally biased region" description="Basic and acidic residues" evidence="1">
    <location>
        <begin position="16"/>
        <end position="27"/>
    </location>
</feature>
<evidence type="ECO:0000313" key="3">
    <source>
        <dbReference type="Proteomes" id="UP000673691"/>
    </source>
</evidence>
<feature type="compositionally biased region" description="Basic residues" evidence="1">
    <location>
        <begin position="37"/>
        <end position="46"/>
    </location>
</feature>
<protein>
    <submittedName>
        <fullName evidence="2">Uncharacterized protein</fullName>
    </submittedName>
</protein>
<feature type="non-terminal residue" evidence="2">
    <location>
        <position position="1"/>
    </location>
</feature>
<dbReference type="EMBL" id="JAEFCI010008961">
    <property type="protein sequence ID" value="KAG5458111.1"/>
    <property type="molecule type" value="Genomic_DNA"/>
</dbReference>
<name>A0A8H7ZRB2_9FUNG</name>
<organism evidence="2 3">
    <name type="scientific">Olpidium bornovanus</name>
    <dbReference type="NCBI Taxonomy" id="278681"/>
    <lineage>
        <taxon>Eukaryota</taxon>
        <taxon>Fungi</taxon>
        <taxon>Fungi incertae sedis</taxon>
        <taxon>Olpidiomycota</taxon>
        <taxon>Olpidiomycotina</taxon>
        <taxon>Olpidiomycetes</taxon>
        <taxon>Olpidiales</taxon>
        <taxon>Olpidiaceae</taxon>
        <taxon>Olpidium</taxon>
    </lineage>
</organism>
<dbReference type="AlphaFoldDB" id="A0A8H7ZRB2"/>